<feature type="domain" description="Glycoside-hydrolase family GH114 TIM-barrel" evidence="1">
    <location>
        <begin position="215"/>
        <end position="330"/>
    </location>
</feature>
<dbReference type="InterPro" id="IPR004352">
    <property type="entry name" value="GH114_TIM-barrel"/>
</dbReference>
<dbReference type="PROSITE" id="PS51257">
    <property type="entry name" value="PROKAR_LIPOPROTEIN"/>
    <property type="match status" value="1"/>
</dbReference>
<dbReference type="PRINTS" id="PR01545">
    <property type="entry name" value="THEMAYE10DUF"/>
</dbReference>
<dbReference type="InterPro" id="IPR013785">
    <property type="entry name" value="Aldolase_TIM"/>
</dbReference>
<evidence type="ECO:0000259" key="1">
    <source>
        <dbReference type="Pfam" id="PF03537"/>
    </source>
</evidence>
<dbReference type="Gene3D" id="3.20.20.70">
    <property type="entry name" value="Aldolase class I"/>
    <property type="match status" value="2"/>
</dbReference>
<dbReference type="STRING" id="1406840.Q763_09375"/>
<sequence>MKKLLLPITAFLLLSCHNDMDDTGAENSNNTGETPGETVIDYRQEMRQLVMSISVKGKVSNGNFAVIPQNGIELLTNDGDPFGSLNIPYLNAIDGHGQEDLLYGYDSDDVATPSDETDYLMEFLDRSKEFGKAILVTDYCTTESKVTDSYTRNEDNGYISMAAPQRELNAIPDQAPHNENANDINHLSDAKNFLYLINPENFATKQDFITAVSATNYDVVLIDMFLGGESFTQQEITQLKTKANGGIRMVICYMSIGEAEDYRYYWQSGWTTGTPEWLEAENPSWAGNYTVQYWNDEWKNIIYNTPGSYLDKILNTGFNGVYLDIIEAFEYFEE</sequence>
<dbReference type="AlphaFoldDB" id="A0A0A2LN37"/>
<reference evidence="2 3" key="1">
    <citation type="submission" date="2013-09" db="EMBL/GenBank/DDBJ databases">
        <authorList>
            <person name="Zeng Z."/>
            <person name="Chen C."/>
        </authorList>
    </citation>
    <scope>NUCLEOTIDE SEQUENCE [LARGE SCALE GENOMIC DNA]</scope>
    <source>
        <strain evidence="2 3">F44-8</strain>
    </source>
</reference>
<organism evidence="2 3">
    <name type="scientific">Flavobacterium beibuense F44-8</name>
    <dbReference type="NCBI Taxonomy" id="1406840"/>
    <lineage>
        <taxon>Bacteria</taxon>
        <taxon>Pseudomonadati</taxon>
        <taxon>Bacteroidota</taxon>
        <taxon>Flavobacteriia</taxon>
        <taxon>Flavobacteriales</taxon>
        <taxon>Flavobacteriaceae</taxon>
        <taxon>Flavobacterium</taxon>
    </lineage>
</organism>
<dbReference type="eggNOG" id="COG2342">
    <property type="taxonomic scope" value="Bacteria"/>
</dbReference>
<dbReference type="RefSeq" id="WP_035133496.1">
    <property type="nucleotide sequence ID" value="NZ_JRLV01000009.1"/>
</dbReference>
<dbReference type="InterPro" id="IPR017853">
    <property type="entry name" value="GH"/>
</dbReference>
<name>A0A0A2LN37_9FLAO</name>
<dbReference type="EMBL" id="JRLV01000009">
    <property type="protein sequence ID" value="KGO80741.1"/>
    <property type="molecule type" value="Genomic_DNA"/>
</dbReference>
<keyword evidence="3" id="KW-1185">Reference proteome</keyword>
<proteinExistence type="predicted"/>
<evidence type="ECO:0000313" key="2">
    <source>
        <dbReference type="EMBL" id="KGO80741.1"/>
    </source>
</evidence>
<dbReference type="SUPFAM" id="SSF51445">
    <property type="entry name" value="(Trans)glycosidases"/>
    <property type="match status" value="1"/>
</dbReference>
<dbReference type="PANTHER" id="PTHR35882:SF2">
    <property type="entry name" value="PELA"/>
    <property type="match status" value="1"/>
</dbReference>
<dbReference type="PANTHER" id="PTHR35882">
    <property type="entry name" value="PELA"/>
    <property type="match status" value="1"/>
</dbReference>
<dbReference type="InterPro" id="IPR016062">
    <property type="entry name" value="TM1410-rel"/>
</dbReference>
<protein>
    <recommendedName>
        <fullName evidence="1">Glycoside-hydrolase family GH114 TIM-barrel domain-containing protein</fullName>
    </recommendedName>
</protein>
<accession>A0A0A2LN37</accession>
<evidence type="ECO:0000313" key="3">
    <source>
        <dbReference type="Proteomes" id="UP000030129"/>
    </source>
</evidence>
<gene>
    <name evidence="2" type="ORF">Q763_09375</name>
</gene>
<comment type="caution">
    <text evidence="2">The sequence shown here is derived from an EMBL/GenBank/DDBJ whole genome shotgun (WGS) entry which is preliminary data.</text>
</comment>
<dbReference type="Proteomes" id="UP000030129">
    <property type="component" value="Unassembled WGS sequence"/>
</dbReference>
<dbReference type="Pfam" id="PF03537">
    <property type="entry name" value="Glyco_hydro_114"/>
    <property type="match status" value="1"/>
</dbReference>